<dbReference type="OrthoDB" id="2125396at2759"/>
<feature type="compositionally biased region" description="Polar residues" evidence="1">
    <location>
        <begin position="142"/>
        <end position="172"/>
    </location>
</feature>
<dbReference type="InterPro" id="IPR036047">
    <property type="entry name" value="F-box-like_dom_sf"/>
</dbReference>
<dbReference type="Pfam" id="PF12937">
    <property type="entry name" value="F-box-like"/>
    <property type="match status" value="1"/>
</dbReference>
<evidence type="ECO:0000259" key="2">
    <source>
        <dbReference type="Pfam" id="PF12937"/>
    </source>
</evidence>
<feature type="compositionally biased region" description="Basic and acidic residues" evidence="1">
    <location>
        <begin position="1"/>
        <end position="17"/>
    </location>
</feature>
<organism evidence="3 4">
    <name type="scientific">Linnemannia hyalina</name>
    <dbReference type="NCBI Taxonomy" id="64524"/>
    <lineage>
        <taxon>Eukaryota</taxon>
        <taxon>Fungi</taxon>
        <taxon>Fungi incertae sedis</taxon>
        <taxon>Mucoromycota</taxon>
        <taxon>Mortierellomycotina</taxon>
        <taxon>Mortierellomycetes</taxon>
        <taxon>Mortierellales</taxon>
        <taxon>Mortierellaceae</taxon>
        <taxon>Linnemannia</taxon>
    </lineage>
</organism>
<feature type="compositionally biased region" description="Acidic residues" evidence="1">
    <location>
        <begin position="1024"/>
        <end position="1043"/>
    </location>
</feature>
<feature type="compositionally biased region" description="Basic and acidic residues" evidence="1">
    <location>
        <begin position="74"/>
        <end position="88"/>
    </location>
</feature>
<evidence type="ECO:0000313" key="4">
    <source>
        <dbReference type="Proteomes" id="UP000707451"/>
    </source>
</evidence>
<name>A0A9P8BWX6_9FUNG</name>
<feature type="compositionally biased region" description="Polar residues" evidence="1">
    <location>
        <begin position="616"/>
        <end position="631"/>
    </location>
</feature>
<evidence type="ECO:0000313" key="3">
    <source>
        <dbReference type="EMBL" id="KAG9072069.1"/>
    </source>
</evidence>
<feature type="compositionally biased region" description="Low complexity" evidence="1">
    <location>
        <begin position="128"/>
        <end position="141"/>
    </location>
</feature>
<feature type="region of interest" description="Disordered" evidence="1">
    <location>
        <begin position="66"/>
        <end position="175"/>
    </location>
</feature>
<dbReference type="Proteomes" id="UP000707451">
    <property type="component" value="Unassembled WGS sequence"/>
</dbReference>
<reference evidence="3" key="1">
    <citation type="submission" date="2021-06" db="EMBL/GenBank/DDBJ databases">
        <title>Genome Sequence of Mortierella hyaline Strain SCG-10, a Cold-Adapted, Nitrate-Reducing Fungus Isolated from Soil in Minnesota, USA.</title>
        <authorList>
            <person name="Aldossari N."/>
        </authorList>
    </citation>
    <scope>NUCLEOTIDE SEQUENCE</scope>
    <source>
        <strain evidence="3">SCG-10</strain>
    </source>
</reference>
<feature type="compositionally biased region" description="Polar residues" evidence="1">
    <location>
        <begin position="89"/>
        <end position="98"/>
    </location>
</feature>
<sequence>MTIREIDPAQEPAETKHRPNAASRHRPNATTNSVLPPLKPTATAPHSDHNNITPLPLRAKRKSLSISNQGHNNNGDEGRIPAPDRDQEASMQDSTAQSWEYRRMMTKQLRLTAVDSGRRRRTSTCNQSLPSYSSSSPSSSPNCATPQSTTSNSTEHSTISPPSTYTPGSNGSLVDEMDLDAHLSSPSTVSADVDVASLSDTLDVSILEEDLLVRQFRDLSSPPPPLLQDYQQPPLSDSFDDNDNQTPTYQLLLEDARAGKRVDRKEQQLFTKPTPSVLPTELLIKVFEWLAGYQSDLCSAALVSIEWNLCATGQLYRYPEFANTIHWAMFIQTLCKNKEDELERPTSRRYRPPIITPTCLSTPVSDHPPILFAPERMANFGARTQQPRKRDRLDRTLGEYVRGIDLSRRAIGASRLCSCGRPYGPPVAMKECSVCSRPGKGSHSKPVVGSTIRGASGKTSTTQDDYDDGSEIDDGDMGVLNNLTVRPSLAAMREGFQLGSQQTPNVRLGQSGQSGFDIAGFDPASNDTSSMLEWSELRLSSTTDFGCLIRPIATTRTNSAAAAATSSTATTSPTAAATAAAAAASSSSTTTAGPSLIALARSRQLAANRFRGEQRLASQDAASTSTANIASPSEGGGSGNRGKVVVEKDASSTRKPMMITVSSLIQMARHCPNLEWLCLASTALADDTLYLETGDYMSTLQPGPRTGLTNVQVTVMEGIGALGQSCLNLRRVWLVGCDWVTHREVLALTTSCRRLQMMDVRHCARLEGRLSRLYAIMEGQDNNDDESLEQAEETGAGNDVIRNERVATPLNFETAPTTVLLGASVSGRRVRDGAMDDLFYWVYITSVVSSSGTSSTAAATALPTPSTATSMTPPTYNPQAVNEILSLLSSVALAREAPTDPVAFREWFKAIQDYDLVSYQPLRRLKSRYPMGCRPGEQKINGGGIGGASSSSSSTNSSGYNTTGVFFVANSSSRRNRREQRQQQGRSDSDSDSEYDSDSSSGSGTISQRQQHHGAFGSSTDSDSHDDDSEDNVPEENLTELDD</sequence>
<feature type="region of interest" description="Disordered" evidence="1">
    <location>
        <begin position="502"/>
        <end position="522"/>
    </location>
</feature>
<gene>
    <name evidence="3" type="ORF">KI688_006291</name>
</gene>
<dbReference type="Gene3D" id="3.80.10.10">
    <property type="entry name" value="Ribonuclease Inhibitor"/>
    <property type="match status" value="1"/>
</dbReference>
<dbReference type="InterPro" id="IPR032675">
    <property type="entry name" value="LRR_dom_sf"/>
</dbReference>
<keyword evidence="4" id="KW-1185">Reference proteome</keyword>
<feature type="compositionally biased region" description="Low complexity" evidence="1">
    <location>
        <begin position="854"/>
        <end position="874"/>
    </location>
</feature>
<feature type="region of interest" description="Disordered" evidence="1">
    <location>
        <begin position="781"/>
        <end position="802"/>
    </location>
</feature>
<feature type="domain" description="F-box" evidence="2">
    <location>
        <begin position="277"/>
        <end position="318"/>
    </location>
</feature>
<feature type="compositionally biased region" description="Low complexity" evidence="1">
    <location>
        <begin position="948"/>
        <end position="964"/>
    </location>
</feature>
<proteinExistence type="predicted"/>
<feature type="compositionally biased region" description="Polar residues" evidence="1">
    <location>
        <begin position="502"/>
        <end position="514"/>
    </location>
</feature>
<dbReference type="InterPro" id="IPR001810">
    <property type="entry name" value="F-box_dom"/>
</dbReference>
<dbReference type="SUPFAM" id="SSF52047">
    <property type="entry name" value="RNI-like"/>
    <property type="match status" value="1"/>
</dbReference>
<protein>
    <recommendedName>
        <fullName evidence="2">F-box domain-containing protein</fullName>
    </recommendedName>
</protein>
<dbReference type="AlphaFoldDB" id="A0A9P8BWX6"/>
<dbReference type="EMBL" id="JAHRHY010000002">
    <property type="protein sequence ID" value="KAG9072069.1"/>
    <property type="molecule type" value="Genomic_DNA"/>
</dbReference>
<feature type="region of interest" description="Disordered" evidence="1">
    <location>
        <begin position="928"/>
        <end position="1043"/>
    </location>
</feature>
<feature type="compositionally biased region" description="Acidic residues" evidence="1">
    <location>
        <begin position="781"/>
        <end position="792"/>
    </location>
</feature>
<comment type="caution">
    <text evidence="3">The sequence shown here is derived from an EMBL/GenBank/DDBJ whole genome shotgun (WGS) entry which is preliminary data.</text>
</comment>
<feature type="region of interest" description="Disordered" evidence="1">
    <location>
        <begin position="854"/>
        <end position="875"/>
    </location>
</feature>
<feature type="region of interest" description="Disordered" evidence="1">
    <location>
        <begin position="438"/>
        <end position="472"/>
    </location>
</feature>
<evidence type="ECO:0000256" key="1">
    <source>
        <dbReference type="SAM" id="MobiDB-lite"/>
    </source>
</evidence>
<feature type="region of interest" description="Disordered" evidence="1">
    <location>
        <begin position="614"/>
        <end position="643"/>
    </location>
</feature>
<feature type="region of interest" description="Disordered" evidence="1">
    <location>
        <begin position="1"/>
        <end position="54"/>
    </location>
</feature>
<dbReference type="CDD" id="cd09917">
    <property type="entry name" value="F-box_SF"/>
    <property type="match status" value="1"/>
</dbReference>
<dbReference type="SUPFAM" id="SSF81383">
    <property type="entry name" value="F-box domain"/>
    <property type="match status" value="1"/>
</dbReference>
<accession>A0A9P8BWX6</accession>